<keyword evidence="4 5" id="KW-0472">Membrane</keyword>
<evidence type="ECO:0000313" key="8">
    <source>
        <dbReference type="Proteomes" id="UP000565572"/>
    </source>
</evidence>
<feature type="transmembrane region" description="Helical" evidence="5">
    <location>
        <begin position="84"/>
        <end position="103"/>
    </location>
</feature>
<protein>
    <submittedName>
        <fullName evidence="7">MFS family permease</fullName>
    </submittedName>
</protein>
<dbReference type="Gene3D" id="1.20.1250.20">
    <property type="entry name" value="MFS general substrate transporter like domains"/>
    <property type="match status" value="1"/>
</dbReference>
<dbReference type="Proteomes" id="UP000565572">
    <property type="component" value="Unassembled WGS sequence"/>
</dbReference>
<feature type="transmembrane region" description="Helical" evidence="5">
    <location>
        <begin position="256"/>
        <end position="277"/>
    </location>
</feature>
<dbReference type="GO" id="GO:0022857">
    <property type="term" value="F:transmembrane transporter activity"/>
    <property type="evidence" value="ECO:0007669"/>
    <property type="project" value="InterPro"/>
</dbReference>
<feature type="transmembrane region" description="Helical" evidence="5">
    <location>
        <begin position="343"/>
        <end position="366"/>
    </location>
</feature>
<feature type="transmembrane region" description="Helical" evidence="5">
    <location>
        <begin position="109"/>
        <end position="127"/>
    </location>
</feature>
<dbReference type="PANTHER" id="PTHR23542">
    <property type="match status" value="1"/>
</dbReference>
<reference evidence="7 8" key="1">
    <citation type="submission" date="2020-08" db="EMBL/GenBank/DDBJ databases">
        <title>Sequencing the genomes of 1000 actinobacteria strains.</title>
        <authorList>
            <person name="Klenk H.-P."/>
        </authorList>
    </citation>
    <scope>NUCLEOTIDE SEQUENCE [LARGE SCALE GENOMIC DNA]</scope>
    <source>
        <strain evidence="7 8">DSM 11053</strain>
    </source>
</reference>
<evidence type="ECO:0000259" key="6">
    <source>
        <dbReference type="PROSITE" id="PS50850"/>
    </source>
</evidence>
<feature type="transmembrane region" description="Helical" evidence="5">
    <location>
        <begin position="216"/>
        <end position="236"/>
    </location>
</feature>
<dbReference type="PROSITE" id="PS50850">
    <property type="entry name" value="MFS"/>
    <property type="match status" value="1"/>
</dbReference>
<evidence type="ECO:0000256" key="3">
    <source>
        <dbReference type="ARBA" id="ARBA00022989"/>
    </source>
</evidence>
<dbReference type="InterPro" id="IPR020846">
    <property type="entry name" value="MFS_dom"/>
</dbReference>
<feature type="domain" description="Major facilitator superfamily (MFS) profile" evidence="6">
    <location>
        <begin position="220"/>
        <end position="411"/>
    </location>
</feature>
<keyword evidence="2 5" id="KW-0812">Transmembrane</keyword>
<comment type="subcellular location">
    <subcellularLocation>
        <location evidence="1">Cell membrane</location>
        <topology evidence="1">Multi-pass membrane protein</topology>
    </subcellularLocation>
</comment>
<dbReference type="AlphaFoldDB" id="A0A7W5P6M6"/>
<dbReference type="InterPro" id="IPR011701">
    <property type="entry name" value="MFS"/>
</dbReference>
<feature type="transmembrane region" description="Helical" evidence="5">
    <location>
        <begin position="372"/>
        <end position="392"/>
    </location>
</feature>
<keyword evidence="8" id="KW-1185">Reference proteome</keyword>
<dbReference type="GO" id="GO:0005886">
    <property type="term" value="C:plasma membrane"/>
    <property type="evidence" value="ECO:0007669"/>
    <property type="project" value="UniProtKB-SubCell"/>
</dbReference>
<dbReference type="RefSeq" id="WP_183337579.1">
    <property type="nucleotide sequence ID" value="NZ_JACHZG010000001.1"/>
</dbReference>
<proteinExistence type="predicted"/>
<name>A0A7W5P6M6_9ACTN</name>
<accession>A0A7W5P6M6</accession>
<feature type="transmembrane region" description="Helical" evidence="5">
    <location>
        <begin position="148"/>
        <end position="170"/>
    </location>
</feature>
<evidence type="ECO:0000256" key="5">
    <source>
        <dbReference type="SAM" id="Phobius"/>
    </source>
</evidence>
<gene>
    <name evidence="7" type="ORF">FHX39_001618</name>
</gene>
<dbReference type="PANTHER" id="PTHR23542:SF1">
    <property type="entry name" value="MAJOR FACILITATOR SUPERFAMILY (MFS) PROFILE DOMAIN-CONTAINING PROTEIN"/>
    <property type="match status" value="1"/>
</dbReference>
<evidence type="ECO:0000256" key="2">
    <source>
        <dbReference type="ARBA" id="ARBA00022692"/>
    </source>
</evidence>
<evidence type="ECO:0000256" key="1">
    <source>
        <dbReference type="ARBA" id="ARBA00004651"/>
    </source>
</evidence>
<feature type="transmembrane region" description="Helical" evidence="5">
    <location>
        <begin position="308"/>
        <end position="331"/>
    </location>
</feature>
<evidence type="ECO:0000313" key="7">
    <source>
        <dbReference type="EMBL" id="MBB3326674.1"/>
    </source>
</evidence>
<sequence length="411" mass="42225">MHRESRFAAYATVLGDPAARAFSLTGFVARLPQSMTGIGIVLLVSLTSGSFGRAGIVAAAVTVAGAVAAPLWGRVMDRAGQARVLVGTALGYAAGVSLVVVSVDRRWPLALTLAGALVAGLCFTPTGSSVRARWTHRLRDSPLLDTAFAIEAVIDELTFVVGPVLVTFLATTVDPAAGLVVCAVVGVLGSLLLAVQRSTEPPRRPRLHAADHTTRLPVRLLVMVVLASWACGGVFGSMEVVVVAFARERDVLGASGLLLMCWAAGSLVAGFLAGLVAWRRAPLVRYRIGAAVLAVTLLPMPFVGPAWLLAVLLTVSGFAIAPTLIASVSVVQTSVPPVRLTEALGWTGTGMSAGVATGAALGGMSVDNMASMGGFFLVATFGVLLVVGALLIRTRAPVAPELLESASYPAT</sequence>
<comment type="caution">
    <text evidence="7">The sequence shown here is derived from an EMBL/GenBank/DDBJ whole genome shotgun (WGS) entry which is preliminary data.</text>
</comment>
<feature type="transmembrane region" description="Helical" evidence="5">
    <location>
        <begin position="176"/>
        <end position="195"/>
    </location>
</feature>
<dbReference type="EMBL" id="JACHZG010000001">
    <property type="protein sequence ID" value="MBB3326674.1"/>
    <property type="molecule type" value="Genomic_DNA"/>
</dbReference>
<keyword evidence="3 5" id="KW-1133">Transmembrane helix</keyword>
<feature type="transmembrane region" description="Helical" evidence="5">
    <location>
        <begin position="284"/>
        <end position="302"/>
    </location>
</feature>
<dbReference type="Pfam" id="PF07690">
    <property type="entry name" value="MFS_1"/>
    <property type="match status" value="1"/>
</dbReference>
<dbReference type="InterPro" id="IPR036259">
    <property type="entry name" value="MFS_trans_sf"/>
</dbReference>
<feature type="transmembrane region" description="Helical" evidence="5">
    <location>
        <begin position="51"/>
        <end position="72"/>
    </location>
</feature>
<dbReference type="SUPFAM" id="SSF103473">
    <property type="entry name" value="MFS general substrate transporter"/>
    <property type="match status" value="1"/>
</dbReference>
<organism evidence="7 8">
    <name type="scientific">Microlunatus antarcticus</name>
    <dbReference type="NCBI Taxonomy" id="53388"/>
    <lineage>
        <taxon>Bacteria</taxon>
        <taxon>Bacillati</taxon>
        <taxon>Actinomycetota</taxon>
        <taxon>Actinomycetes</taxon>
        <taxon>Propionibacteriales</taxon>
        <taxon>Propionibacteriaceae</taxon>
        <taxon>Microlunatus</taxon>
    </lineage>
</organism>
<evidence type="ECO:0000256" key="4">
    <source>
        <dbReference type="ARBA" id="ARBA00023136"/>
    </source>
</evidence>